<evidence type="ECO:0000256" key="2">
    <source>
        <dbReference type="ARBA" id="ARBA00008792"/>
    </source>
</evidence>
<dbReference type="InterPro" id="IPR048333">
    <property type="entry name" value="HA2_WH"/>
</dbReference>
<feature type="compositionally biased region" description="Low complexity" evidence="11">
    <location>
        <begin position="222"/>
        <end position="235"/>
    </location>
</feature>
<feature type="domain" description="Helicase C-terminal" evidence="13">
    <location>
        <begin position="621"/>
        <end position="804"/>
    </location>
</feature>
<dbReference type="InterPro" id="IPR003593">
    <property type="entry name" value="AAA+_ATPase"/>
</dbReference>
<evidence type="ECO:0000256" key="7">
    <source>
        <dbReference type="ARBA" id="ARBA00022840"/>
    </source>
</evidence>
<dbReference type="FunFam" id="3.40.50.300:FF:003770">
    <property type="entry name" value="ATP-dependent RNA helicase DHR1, putative"/>
    <property type="match status" value="1"/>
</dbReference>
<dbReference type="Gene3D" id="1.20.120.1080">
    <property type="match status" value="1"/>
</dbReference>
<feature type="compositionally biased region" description="Acidic residues" evidence="11">
    <location>
        <begin position="252"/>
        <end position="283"/>
    </location>
</feature>
<dbReference type="CDD" id="cd17982">
    <property type="entry name" value="DEXHc_DHX37"/>
    <property type="match status" value="1"/>
</dbReference>
<feature type="region of interest" description="Disordered" evidence="11">
    <location>
        <begin position="1"/>
        <end position="295"/>
    </location>
</feature>
<dbReference type="Gene3D" id="3.40.50.300">
    <property type="entry name" value="P-loop containing nucleotide triphosphate hydrolases"/>
    <property type="match status" value="2"/>
</dbReference>
<evidence type="ECO:0000313" key="15">
    <source>
        <dbReference type="Proteomes" id="UP000799118"/>
    </source>
</evidence>
<keyword evidence="6" id="KW-0347">Helicase</keyword>
<dbReference type="InterPro" id="IPR027417">
    <property type="entry name" value="P-loop_NTPase"/>
</dbReference>
<dbReference type="CDD" id="cd18791">
    <property type="entry name" value="SF2_C_RHA"/>
    <property type="match status" value="1"/>
</dbReference>
<dbReference type="Pfam" id="PF00270">
    <property type="entry name" value="DEAD"/>
    <property type="match status" value="1"/>
</dbReference>
<dbReference type="FunFam" id="3.40.50.300:FF:000637">
    <property type="entry name" value="ATP-dependent RNA helicase DHX37/DHR1"/>
    <property type="match status" value="1"/>
</dbReference>
<sequence length="1149" mass="126168">MGPAPRERYNAKARQATAGGSKKKGKIIRNQPAGDTSEANVLFHTPKNEGREGTGQKREIKARESKWTSKKKKRLEKYIDKKLKADERSQAQIPSTVLFQSSSTLGTGKVTTHQDRLDKLEDKEVRRALEGRSGKRKRNDGHYNVVEADADDEDDEDDFDEGEASPEKAESIVFAQPVVGGALARNPDGTVIAPKVRQRSKNKKSAFSSWNTKATHAEAAQSDTSFDSSDSAYDSSEGENVVEEKEKADKESGEEDDDGEGAESGDEGEEDSESDDSDEDENEASPPPKPKKSLGFKAWATNQLNIAKGHTTSSSSDPPPLPRRLELPSTSFTQQLLSGAGETEGSTFKRKFISVSRPDEVQEARLLLPVVAEEQPIMEAVLLNPVVIICGETGSGKTTQIPQFLYEAGFGSPGSENPGMIGITQPRRVAAMSMASRVAQELSLNSSKVSYQIRYDATVSPTTSIKFMTDGVLLRELATDFLLTKYSVIIIDEAHERSMNTDILIGVLSRVLKLREELWKERKDGAKPLRLIIMSATLRVSDFGSNTTLFPTPPPVIDVAARQHPVTRQNEIQGVCRKLEARFGKTAIEERKRQRGAGSASRIFGVEDALKSGSAPLKETDIEAEDIELGDAQAEDVAFDVDADMEEDPEALDSDEEDALNEELGIDVDETETPMHVVPLYSLLPSDKQMRVFQPPPPGHRLVVVATNVAETSLTIPNIRYVVDCGRAKERRYDITNGIQAFQVAWTSKASAAQRAGRAGRTGPGHCYRLYSSALFEHHFDQFSKPEILRMPIEGVVLQMKGMHIDAVVNFPFPTPPDRISLQKAEKVLLHLGALTKEGQITELGKTMSLFPLSPRFSKMLVSGQQHKCLPYVIAIVSALSVGDPFLHEEALLASADSEKEEDSDAEELKHLTNAAVRAKEARRLRRKQFFTSQHTHSSLGGFTSDIFRILSVVGAYEYAGGGLQFCAEQFVRPKAMEEIHKLRAQISNIVQTNFPGIDAGFVPKLNPPSDLQIKILRQLLTAAFIDQIAIRKDRADKNADGGVQYMSAQGVAYKALGIAEDVFIHPSSVLFKVSPPEYIIFNEVVRTSQVWIKGLTVVNPAWLSSLGKSSLCTFSKPVKNSAGVFMVTPHFGPDGWELPPIKAEATSK</sequence>
<feature type="compositionally biased region" description="Polar residues" evidence="11">
    <location>
        <begin position="90"/>
        <end position="111"/>
    </location>
</feature>
<protein>
    <recommendedName>
        <fullName evidence="3">RNA helicase</fullName>
        <ecNumber evidence="3">3.6.4.13</ecNumber>
    </recommendedName>
</protein>
<evidence type="ECO:0000256" key="3">
    <source>
        <dbReference type="ARBA" id="ARBA00012552"/>
    </source>
</evidence>
<dbReference type="PANTHER" id="PTHR18934:SF99">
    <property type="entry name" value="ATP-DEPENDENT RNA HELICASE DHX37-RELATED"/>
    <property type="match status" value="1"/>
</dbReference>
<dbReference type="EMBL" id="ML769456">
    <property type="protein sequence ID" value="KAE9400453.1"/>
    <property type="molecule type" value="Genomic_DNA"/>
</dbReference>
<dbReference type="GO" id="GO:0003723">
    <property type="term" value="F:RNA binding"/>
    <property type="evidence" value="ECO:0007669"/>
    <property type="project" value="UniProtKB-KW"/>
</dbReference>
<comment type="similarity">
    <text evidence="2">Belongs to the DEAD box helicase family. DEAH subfamily.</text>
</comment>
<keyword evidence="7" id="KW-0067">ATP-binding</keyword>
<keyword evidence="15" id="KW-1185">Reference proteome</keyword>
<keyword evidence="9" id="KW-0539">Nucleus</keyword>
<keyword evidence="4" id="KW-0547">Nucleotide-binding</keyword>
<dbReference type="SMART" id="SM00487">
    <property type="entry name" value="DEXDc"/>
    <property type="match status" value="1"/>
</dbReference>
<dbReference type="InterPro" id="IPR014001">
    <property type="entry name" value="Helicase_ATP-bd"/>
</dbReference>
<dbReference type="SMART" id="SM00382">
    <property type="entry name" value="AAA"/>
    <property type="match status" value="1"/>
</dbReference>
<evidence type="ECO:0000256" key="1">
    <source>
        <dbReference type="ARBA" id="ARBA00004604"/>
    </source>
</evidence>
<dbReference type="GO" id="GO:0005730">
    <property type="term" value="C:nucleolus"/>
    <property type="evidence" value="ECO:0007669"/>
    <property type="project" value="UniProtKB-SubCell"/>
</dbReference>
<dbReference type="SMART" id="SM00490">
    <property type="entry name" value="HELICc"/>
    <property type="match status" value="1"/>
</dbReference>
<dbReference type="InterPro" id="IPR011709">
    <property type="entry name" value="DEAD-box_helicase_OB_fold"/>
</dbReference>
<dbReference type="SUPFAM" id="SSF52540">
    <property type="entry name" value="P-loop containing nucleoside triphosphate hydrolases"/>
    <property type="match status" value="1"/>
</dbReference>
<gene>
    <name evidence="14" type="ORF">BT96DRAFT_992966</name>
</gene>
<dbReference type="GO" id="GO:0000462">
    <property type="term" value="P:maturation of SSU-rRNA from tricistronic rRNA transcript (SSU-rRNA, 5.8S rRNA, LSU-rRNA)"/>
    <property type="evidence" value="ECO:0007669"/>
    <property type="project" value="TreeGrafter"/>
</dbReference>
<accession>A0A6A4HR64</accession>
<dbReference type="Pfam" id="PF21010">
    <property type="entry name" value="HA2_C"/>
    <property type="match status" value="1"/>
</dbReference>
<evidence type="ECO:0000256" key="11">
    <source>
        <dbReference type="SAM" id="MobiDB-lite"/>
    </source>
</evidence>
<feature type="compositionally biased region" description="Basic and acidic residues" evidence="11">
    <location>
        <begin position="1"/>
        <end position="10"/>
    </location>
</feature>
<dbReference type="GO" id="GO:0005524">
    <property type="term" value="F:ATP binding"/>
    <property type="evidence" value="ECO:0007669"/>
    <property type="project" value="UniProtKB-KW"/>
</dbReference>
<evidence type="ECO:0000259" key="12">
    <source>
        <dbReference type="PROSITE" id="PS51192"/>
    </source>
</evidence>
<keyword evidence="8" id="KW-0694">RNA-binding</keyword>
<dbReference type="PANTHER" id="PTHR18934">
    <property type="entry name" value="ATP-DEPENDENT RNA HELICASE"/>
    <property type="match status" value="1"/>
</dbReference>
<comment type="subcellular location">
    <subcellularLocation>
        <location evidence="1">Nucleus</location>
        <location evidence="1">Nucleolus</location>
    </subcellularLocation>
</comment>
<dbReference type="GO" id="GO:0016787">
    <property type="term" value="F:hydrolase activity"/>
    <property type="evidence" value="ECO:0007669"/>
    <property type="project" value="UniProtKB-KW"/>
</dbReference>
<keyword evidence="5 14" id="KW-0378">Hydrolase</keyword>
<evidence type="ECO:0000256" key="8">
    <source>
        <dbReference type="ARBA" id="ARBA00022884"/>
    </source>
</evidence>
<feature type="compositionally biased region" description="Basic and acidic residues" evidence="11">
    <location>
        <begin position="46"/>
        <end position="67"/>
    </location>
</feature>
<evidence type="ECO:0000313" key="14">
    <source>
        <dbReference type="EMBL" id="KAE9400453.1"/>
    </source>
</evidence>
<dbReference type="EC" id="3.6.4.13" evidence="3"/>
<dbReference type="Proteomes" id="UP000799118">
    <property type="component" value="Unassembled WGS sequence"/>
</dbReference>
<evidence type="ECO:0000256" key="4">
    <source>
        <dbReference type="ARBA" id="ARBA00022741"/>
    </source>
</evidence>
<name>A0A6A4HR64_9AGAR</name>
<proteinExistence type="inferred from homology"/>
<dbReference type="GO" id="GO:0003724">
    <property type="term" value="F:RNA helicase activity"/>
    <property type="evidence" value="ECO:0007669"/>
    <property type="project" value="UniProtKB-EC"/>
</dbReference>
<feature type="compositionally biased region" description="Acidic residues" evidence="11">
    <location>
        <begin position="148"/>
        <end position="164"/>
    </location>
</feature>
<dbReference type="InterPro" id="IPR001650">
    <property type="entry name" value="Helicase_C-like"/>
</dbReference>
<dbReference type="InterPro" id="IPR011545">
    <property type="entry name" value="DEAD/DEAH_box_helicase_dom"/>
</dbReference>
<organism evidence="14 15">
    <name type="scientific">Gymnopus androsaceus JB14</name>
    <dbReference type="NCBI Taxonomy" id="1447944"/>
    <lineage>
        <taxon>Eukaryota</taxon>
        <taxon>Fungi</taxon>
        <taxon>Dikarya</taxon>
        <taxon>Basidiomycota</taxon>
        <taxon>Agaricomycotina</taxon>
        <taxon>Agaricomycetes</taxon>
        <taxon>Agaricomycetidae</taxon>
        <taxon>Agaricales</taxon>
        <taxon>Marasmiineae</taxon>
        <taxon>Omphalotaceae</taxon>
        <taxon>Gymnopus</taxon>
    </lineage>
</organism>
<dbReference type="InterPro" id="IPR007502">
    <property type="entry name" value="Helicase-assoc_dom"/>
</dbReference>
<comment type="catalytic activity">
    <reaction evidence="10">
        <text>ATP + H2O = ADP + phosphate + H(+)</text>
        <dbReference type="Rhea" id="RHEA:13065"/>
        <dbReference type="ChEBI" id="CHEBI:15377"/>
        <dbReference type="ChEBI" id="CHEBI:15378"/>
        <dbReference type="ChEBI" id="CHEBI:30616"/>
        <dbReference type="ChEBI" id="CHEBI:43474"/>
        <dbReference type="ChEBI" id="CHEBI:456216"/>
        <dbReference type="EC" id="3.6.4.13"/>
    </reaction>
</comment>
<evidence type="ECO:0000256" key="9">
    <source>
        <dbReference type="ARBA" id="ARBA00023242"/>
    </source>
</evidence>
<dbReference type="SMART" id="SM00847">
    <property type="entry name" value="HA2"/>
    <property type="match status" value="1"/>
</dbReference>
<feature type="compositionally biased region" description="Basic and acidic residues" evidence="11">
    <location>
        <begin position="112"/>
        <end position="133"/>
    </location>
</feature>
<feature type="compositionally biased region" description="Polar residues" evidence="11">
    <location>
        <begin position="205"/>
        <end position="214"/>
    </location>
</feature>
<evidence type="ECO:0000256" key="5">
    <source>
        <dbReference type="ARBA" id="ARBA00022801"/>
    </source>
</evidence>
<feature type="domain" description="Helicase ATP-binding" evidence="12">
    <location>
        <begin position="378"/>
        <end position="556"/>
    </location>
</feature>
<dbReference type="PROSITE" id="PS51194">
    <property type="entry name" value="HELICASE_CTER"/>
    <property type="match status" value="1"/>
</dbReference>
<dbReference type="OrthoDB" id="10253254at2759"/>
<dbReference type="PROSITE" id="PS51192">
    <property type="entry name" value="HELICASE_ATP_BIND_1"/>
    <property type="match status" value="1"/>
</dbReference>
<evidence type="ECO:0000256" key="10">
    <source>
        <dbReference type="ARBA" id="ARBA00047984"/>
    </source>
</evidence>
<evidence type="ECO:0000259" key="13">
    <source>
        <dbReference type="PROSITE" id="PS51194"/>
    </source>
</evidence>
<reference evidence="14" key="1">
    <citation type="journal article" date="2019" name="Environ. Microbiol.">
        <title>Fungal ecological strategies reflected in gene transcription - a case study of two litter decomposers.</title>
        <authorList>
            <person name="Barbi F."/>
            <person name="Kohler A."/>
            <person name="Barry K."/>
            <person name="Baskaran P."/>
            <person name="Daum C."/>
            <person name="Fauchery L."/>
            <person name="Ihrmark K."/>
            <person name="Kuo A."/>
            <person name="LaButti K."/>
            <person name="Lipzen A."/>
            <person name="Morin E."/>
            <person name="Grigoriev I.V."/>
            <person name="Henrissat B."/>
            <person name="Lindahl B."/>
            <person name="Martin F."/>
        </authorList>
    </citation>
    <scope>NUCLEOTIDE SEQUENCE</scope>
    <source>
        <strain evidence="14">JB14</strain>
    </source>
</reference>
<feature type="compositionally biased region" description="Basic and acidic residues" evidence="11">
    <location>
        <begin position="76"/>
        <end position="89"/>
    </location>
</feature>
<dbReference type="InterPro" id="IPR002464">
    <property type="entry name" value="DNA/RNA_helicase_DEAH_CS"/>
</dbReference>
<dbReference type="Pfam" id="PF07717">
    <property type="entry name" value="OB_NTP_bind"/>
    <property type="match status" value="1"/>
</dbReference>
<feature type="compositionally biased region" description="Basic and acidic residues" evidence="11">
    <location>
        <begin position="242"/>
        <end position="251"/>
    </location>
</feature>
<dbReference type="PROSITE" id="PS00690">
    <property type="entry name" value="DEAH_ATP_HELICASE"/>
    <property type="match status" value="1"/>
</dbReference>
<evidence type="ECO:0000256" key="6">
    <source>
        <dbReference type="ARBA" id="ARBA00022806"/>
    </source>
</evidence>
<dbReference type="Pfam" id="PF00271">
    <property type="entry name" value="Helicase_C"/>
    <property type="match status" value="1"/>
</dbReference>
<dbReference type="AlphaFoldDB" id="A0A6A4HR64"/>
<dbReference type="Pfam" id="PF04408">
    <property type="entry name" value="WHD_HA2"/>
    <property type="match status" value="1"/>
</dbReference>
<dbReference type="GO" id="GO:1990904">
    <property type="term" value="C:ribonucleoprotein complex"/>
    <property type="evidence" value="ECO:0007669"/>
    <property type="project" value="UniProtKB-ARBA"/>
</dbReference>